<keyword evidence="5" id="KW-0812">Transmembrane</keyword>
<keyword evidence="5" id="KW-0472">Membrane</keyword>
<evidence type="ECO:0000313" key="6">
    <source>
        <dbReference type="EMBL" id="EKX73755.1"/>
    </source>
</evidence>
<dbReference type="OrthoDB" id="47374at2759"/>
<dbReference type="PANTHER" id="PTHR14744">
    <property type="entry name" value="N-ALPHA-ACETYLTRANSFERASE 60"/>
    <property type="match status" value="1"/>
</dbReference>
<comment type="caution">
    <text evidence="6">The sequence shown here is derived from an EMBL/GenBank/DDBJ whole genome shotgun (WGS) entry which is preliminary data.</text>
</comment>
<dbReference type="PANTHER" id="PTHR14744:SF15">
    <property type="entry name" value="N-ALPHA-ACETYLTRANSFERASE 60"/>
    <property type="match status" value="1"/>
</dbReference>
<dbReference type="EC" id="2.3.1.48" evidence="1"/>
<evidence type="ECO:0000256" key="2">
    <source>
        <dbReference type="ARBA" id="ARBA00022679"/>
    </source>
</evidence>
<dbReference type="Proteomes" id="UP000031512">
    <property type="component" value="Unassembled WGS sequence"/>
</dbReference>
<accession>L1LEU7</accession>
<dbReference type="EMBL" id="ACOU01000002">
    <property type="protein sequence ID" value="EKX73755.1"/>
    <property type="molecule type" value="Genomic_DNA"/>
</dbReference>
<dbReference type="GeneID" id="15803119"/>
<dbReference type="GO" id="GO:0004596">
    <property type="term" value="F:protein-N-terminal amino-acid acetyltransferase activity"/>
    <property type="evidence" value="ECO:0007669"/>
    <property type="project" value="InterPro"/>
</dbReference>
<sequence length="447" mass="53070">MTNINTLKSSALIPGEPEYKTEFHELNLALLNIPKDVDVRKLVRFRPLQPRHSVALQDMHSQLFPIRYDSKFFEVACATENDSIFDTHCYWSSFNLSSYNSHWDDNQIMGIGLFFPKKYLDYNKRTRRYDIDGYLAYLKDSSLYYNIYDHTLDPTYYDPEFDEYIVGFATILINLDITNNLISDEDYYILYNYYKDKLGPAIRNNQSPSNSNSQYQGNPEKHITDCMKLNVSFMDKTFYQVIYNQLYNNDALLKYIKRFNMNDLKTLYILSAGVTLGLRRRLLGTTLILFIQVTVYFVHFNLFLFENKFYHSLAYSEAFKQHLTVNRRLLESIQFHYNTLSLGNKHVNLYYDHVLNYRKHYIGNHDIKENELIEYDTHKSTNSDKDDLQMPLALYLHTISYNNQASDMYKRLNFYKITTIENYYTIRETKYAANFLAHFIVSPKNAV</sequence>
<dbReference type="Gene3D" id="3.40.630.30">
    <property type="match status" value="1"/>
</dbReference>
<reference evidence="6 7" key="1">
    <citation type="journal article" date="2012" name="BMC Genomics">
        <title>Comparative genomic analysis and phylogenetic position of Theileria equi.</title>
        <authorList>
            <person name="Kappmeyer L.S."/>
            <person name="Thiagarajan M."/>
            <person name="Herndon D.R."/>
            <person name="Ramsay J.D."/>
            <person name="Caler E."/>
            <person name="Djikeng A."/>
            <person name="Gillespie J.J."/>
            <person name="Lau A.O."/>
            <person name="Roalson E.H."/>
            <person name="Silva J.C."/>
            <person name="Silva M.G."/>
            <person name="Suarez C.E."/>
            <person name="Ueti M.W."/>
            <person name="Nene V.M."/>
            <person name="Mealey R.H."/>
            <person name="Knowles D.P."/>
            <person name="Brayton K.A."/>
        </authorList>
    </citation>
    <scope>NUCLEOTIDE SEQUENCE [LARGE SCALE GENOMIC DNA]</scope>
    <source>
        <strain evidence="6 7">WA</strain>
    </source>
</reference>
<dbReference type="AlphaFoldDB" id="L1LEU7"/>
<dbReference type="InterPro" id="IPR045141">
    <property type="entry name" value="NAA60-like"/>
</dbReference>
<evidence type="ECO:0000256" key="4">
    <source>
        <dbReference type="ARBA" id="ARBA00023315"/>
    </source>
</evidence>
<evidence type="ECO:0000313" key="7">
    <source>
        <dbReference type="Proteomes" id="UP000031512"/>
    </source>
</evidence>
<protein>
    <recommendedName>
        <fullName evidence="1">histone acetyltransferase</fullName>
        <ecNumber evidence="1">2.3.1.48</ecNumber>
    </recommendedName>
</protein>
<keyword evidence="5" id="KW-1133">Transmembrane helix</keyword>
<keyword evidence="4" id="KW-0012">Acyltransferase</keyword>
<feature type="transmembrane region" description="Helical" evidence="5">
    <location>
        <begin position="282"/>
        <end position="305"/>
    </location>
</feature>
<keyword evidence="7" id="KW-1185">Reference proteome</keyword>
<dbReference type="GO" id="GO:0000139">
    <property type="term" value="C:Golgi membrane"/>
    <property type="evidence" value="ECO:0007669"/>
    <property type="project" value="TreeGrafter"/>
</dbReference>
<organism evidence="6 7">
    <name type="scientific">Theileria equi strain WA</name>
    <dbReference type="NCBI Taxonomy" id="1537102"/>
    <lineage>
        <taxon>Eukaryota</taxon>
        <taxon>Sar</taxon>
        <taxon>Alveolata</taxon>
        <taxon>Apicomplexa</taxon>
        <taxon>Aconoidasida</taxon>
        <taxon>Piroplasmida</taxon>
        <taxon>Theileriidae</taxon>
        <taxon>Theileria</taxon>
    </lineage>
</organism>
<gene>
    <name evidence="6" type="ORF">BEWA_037920</name>
</gene>
<dbReference type="KEGG" id="beq:BEWA_037920"/>
<name>L1LEU7_THEEQ</name>
<proteinExistence type="predicted"/>
<evidence type="ECO:0000256" key="1">
    <source>
        <dbReference type="ARBA" id="ARBA00013184"/>
    </source>
</evidence>
<keyword evidence="3" id="KW-0156">Chromatin regulator</keyword>
<evidence type="ECO:0000256" key="5">
    <source>
        <dbReference type="SAM" id="Phobius"/>
    </source>
</evidence>
<dbReference type="STRING" id="1537102.L1LEU7"/>
<dbReference type="eggNOG" id="ENOG502QX7Z">
    <property type="taxonomic scope" value="Eukaryota"/>
</dbReference>
<keyword evidence="2" id="KW-0808">Transferase</keyword>
<dbReference type="RefSeq" id="XP_004833207.1">
    <property type="nucleotide sequence ID" value="XM_004833150.1"/>
</dbReference>
<evidence type="ECO:0000256" key="3">
    <source>
        <dbReference type="ARBA" id="ARBA00022853"/>
    </source>
</evidence>
<dbReference type="GO" id="GO:0004402">
    <property type="term" value="F:histone acetyltransferase activity"/>
    <property type="evidence" value="ECO:0007669"/>
    <property type="project" value="TreeGrafter"/>
</dbReference>
<dbReference type="VEuPathDB" id="PiroplasmaDB:BEWA_037920"/>